<dbReference type="OrthoDB" id="5431523at2"/>
<name>A0A1H0MGA2_9BACT</name>
<protein>
    <recommendedName>
        <fullName evidence="3">PilZ domain-containing protein</fullName>
    </recommendedName>
</protein>
<gene>
    <name evidence="1" type="ORF">SAMN05660330_01035</name>
</gene>
<sequence length="113" mass="12772">MDRRHYPRITVADVQTDISDGKGFVQGTVENISRSGLLIDDIPGKIDSQCSKFFLVVNCGRKSCKLSVIPKWIHRSGSKARMGVKILDAPWEWFKYVMDLEPQDTVIRAAVSF</sequence>
<dbReference type="AlphaFoldDB" id="A0A1H0MGA2"/>
<evidence type="ECO:0000313" key="1">
    <source>
        <dbReference type="EMBL" id="SDO79371.1"/>
    </source>
</evidence>
<evidence type="ECO:0008006" key="3">
    <source>
        <dbReference type="Google" id="ProtNLM"/>
    </source>
</evidence>
<proteinExistence type="predicted"/>
<dbReference type="SUPFAM" id="SSF141371">
    <property type="entry name" value="PilZ domain-like"/>
    <property type="match status" value="1"/>
</dbReference>
<dbReference type="EMBL" id="FNJI01000006">
    <property type="protein sequence ID" value="SDO79371.1"/>
    <property type="molecule type" value="Genomic_DNA"/>
</dbReference>
<accession>A0A1H0MGA2</accession>
<evidence type="ECO:0000313" key="2">
    <source>
        <dbReference type="Proteomes" id="UP000199073"/>
    </source>
</evidence>
<dbReference type="Gene3D" id="2.40.10.220">
    <property type="entry name" value="predicted glycosyltransferase like domains"/>
    <property type="match status" value="1"/>
</dbReference>
<reference evidence="1 2" key="1">
    <citation type="submission" date="2016-10" db="EMBL/GenBank/DDBJ databases">
        <authorList>
            <person name="de Groot N.N."/>
        </authorList>
    </citation>
    <scope>NUCLEOTIDE SEQUENCE [LARGE SCALE GENOMIC DNA]</scope>
    <source>
        <strain evidence="1 2">DSM 12130</strain>
    </source>
</reference>
<keyword evidence="2" id="KW-1185">Reference proteome</keyword>
<dbReference type="Proteomes" id="UP000199073">
    <property type="component" value="Unassembled WGS sequence"/>
</dbReference>
<organism evidence="1 2">
    <name type="scientific">Desulforhopalus singaporensis</name>
    <dbReference type="NCBI Taxonomy" id="91360"/>
    <lineage>
        <taxon>Bacteria</taxon>
        <taxon>Pseudomonadati</taxon>
        <taxon>Thermodesulfobacteriota</taxon>
        <taxon>Desulfobulbia</taxon>
        <taxon>Desulfobulbales</taxon>
        <taxon>Desulfocapsaceae</taxon>
        <taxon>Desulforhopalus</taxon>
    </lineage>
</organism>
<dbReference type="RefSeq" id="WP_092220476.1">
    <property type="nucleotide sequence ID" value="NZ_FNJI01000006.1"/>
</dbReference>